<name>A0A8H7RT50_9FUNG</name>
<dbReference type="SMART" id="SM00129">
    <property type="entry name" value="KISc"/>
    <property type="match status" value="1"/>
</dbReference>
<comment type="subcellular location">
    <subcellularLocation>
        <location evidence="1">Cytoplasm</location>
        <location evidence="1">Cytoskeleton</location>
    </subcellularLocation>
</comment>
<dbReference type="EMBL" id="JAEPRB010000370">
    <property type="protein sequence ID" value="KAG2216701.1"/>
    <property type="molecule type" value="Genomic_DNA"/>
</dbReference>
<dbReference type="GO" id="GO:0008017">
    <property type="term" value="F:microtubule binding"/>
    <property type="evidence" value="ECO:0007669"/>
    <property type="project" value="InterPro"/>
</dbReference>
<evidence type="ECO:0000256" key="3">
    <source>
        <dbReference type="ARBA" id="ARBA00022701"/>
    </source>
</evidence>
<dbReference type="Gene3D" id="1.10.287.1490">
    <property type="match status" value="1"/>
</dbReference>
<evidence type="ECO:0000313" key="14">
    <source>
        <dbReference type="Proteomes" id="UP000646827"/>
    </source>
</evidence>
<dbReference type="Proteomes" id="UP000646827">
    <property type="component" value="Unassembled WGS sequence"/>
</dbReference>
<comment type="similarity">
    <text evidence="9 10">Belongs to the TRAFAC class myosin-kinesin ATPase superfamily. Kinesin family.</text>
</comment>
<evidence type="ECO:0000256" key="9">
    <source>
        <dbReference type="PROSITE-ProRule" id="PRU00283"/>
    </source>
</evidence>
<dbReference type="CDD" id="cd23649">
    <property type="entry name" value="Khc_CBD_cc"/>
    <property type="match status" value="1"/>
</dbReference>
<evidence type="ECO:0000256" key="10">
    <source>
        <dbReference type="RuleBase" id="RU000394"/>
    </source>
</evidence>
<evidence type="ECO:0000259" key="12">
    <source>
        <dbReference type="PROSITE" id="PS50067"/>
    </source>
</evidence>
<dbReference type="InterPro" id="IPR027640">
    <property type="entry name" value="Kinesin-like_fam"/>
</dbReference>
<evidence type="ECO:0000256" key="11">
    <source>
        <dbReference type="SAM" id="MobiDB-lite"/>
    </source>
</evidence>
<dbReference type="PANTHER" id="PTHR47968">
    <property type="entry name" value="CENTROMERE PROTEIN E"/>
    <property type="match status" value="1"/>
</dbReference>
<gene>
    <name evidence="13" type="ORF">INT45_001194</name>
</gene>
<dbReference type="PROSITE" id="PS50067">
    <property type="entry name" value="KINESIN_MOTOR_2"/>
    <property type="match status" value="1"/>
</dbReference>
<evidence type="ECO:0000256" key="7">
    <source>
        <dbReference type="ARBA" id="ARBA00023175"/>
    </source>
</evidence>
<dbReference type="SUPFAM" id="SSF52540">
    <property type="entry name" value="P-loop containing nucleoside triphosphate hydrolases"/>
    <property type="match status" value="1"/>
</dbReference>
<keyword evidence="2" id="KW-0963">Cytoplasm</keyword>
<evidence type="ECO:0000313" key="13">
    <source>
        <dbReference type="EMBL" id="KAG2216701.1"/>
    </source>
</evidence>
<dbReference type="GO" id="GO:0005524">
    <property type="term" value="F:ATP binding"/>
    <property type="evidence" value="ECO:0007669"/>
    <property type="project" value="UniProtKB-UniRule"/>
</dbReference>
<keyword evidence="5 9" id="KW-0067">ATP-binding</keyword>
<dbReference type="PROSITE" id="PS00411">
    <property type="entry name" value="KINESIN_MOTOR_1"/>
    <property type="match status" value="1"/>
</dbReference>
<keyword evidence="4 9" id="KW-0547">Nucleotide-binding</keyword>
<dbReference type="PRINTS" id="PR00380">
    <property type="entry name" value="KINESINHEAVY"/>
</dbReference>
<dbReference type="InterPro" id="IPR019821">
    <property type="entry name" value="Kinesin_motor_CS"/>
</dbReference>
<keyword evidence="6" id="KW-0175">Coiled coil</keyword>
<feature type="region of interest" description="Disordered" evidence="11">
    <location>
        <begin position="714"/>
        <end position="733"/>
    </location>
</feature>
<reference evidence="13 14" key="1">
    <citation type="submission" date="2020-12" db="EMBL/GenBank/DDBJ databases">
        <title>Metabolic potential, ecology and presence of endohyphal bacteria is reflected in genomic diversity of Mucoromycotina.</title>
        <authorList>
            <person name="Muszewska A."/>
            <person name="Okrasinska A."/>
            <person name="Steczkiewicz K."/>
            <person name="Drgas O."/>
            <person name="Orlowska M."/>
            <person name="Perlinska-Lenart U."/>
            <person name="Aleksandrzak-Piekarczyk T."/>
            <person name="Szatraj K."/>
            <person name="Zielenkiewicz U."/>
            <person name="Pilsyk S."/>
            <person name="Malc E."/>
            <person name="Mieczkowski P."/>
            <person name="Kruszewska J.S."/>
            <person name="Biernat P."/>
            <person name="Pawlowska J."/>
        </authorList>
    </citation>
    <scope>NUCLEOTIDE SEQUENCE [LARGE SCALE GENOMIC DNA]</scope>
    <source>
        <strain evidence="13 14">CBS 142.35</strain>
    </source>
</reference>
<dbReference type="GO" id="GO:0007018">
    <property type="term" value="P:microtubule-based movement"/>
    <property type="evidence" value="ECO:0007669"/>
    <property type="project" value="InterPro"/>
</dbReference>
<evidence type="ECO:0000256" key="1">
    <source>
        <dbReference type="ARBA" id="ARBA00004245"/>
    </source>
</evidence>
<dbReference type="GO" id="GO:0005874">
    <property type="term" value="C:microtubule"/>
    <property type="evidence" value="ECO:0007669"/>
    <property type="project" value="UniProtKB-KW"/>
</dbReference>
<dbReference type="FunFam" id="3.40.850.10:FF:000031">
    <property type="entry name" value="Kinesin-like protein"/>
    <property type="match status" value="1"/>
</dbReference>
<dbReference type="GO" id="GO:0003777">
    <property type="term" value="F:microtubule motor activity"/>
    <property type="evidence" value="ECO:0007669"/>
    <property type="project" value="InterPro"/>
</dbReference>
<feature type="domain" description="Kinesin motor" evidence="12">
    <location>
        <begin position="5"/>
        <end position="329"/>
    </location>
</feature>
<keyword evidence="14" id="KW-1185">Reference proteome</keyword>
<accession>A0A8H7RT50</accession>
<keyword evidence="3 10" id="KW-0493">Microtubule</keyword>
<dbReference type="PANTHER" id="PTHR47968:SF75">
    <property type="entry name" value="CENTROMERE-ASSOCIATED PROTEIN E"/>
    <property type="match status" value="1"/>
</dbReference>
<comment type="caution">
    <text evidence="13">The sequence shown here is derived from an EMBL/GenBank/DDBJ whole genome shotgun (WGS) entry which is preliminary data.</text>
</comment>
<dbReference type="InterPro" id="IPR001752">
    <property type="entry name" value="Kinesin_motor_dom"/>
</dbReference>
<evidence type="ECO:0000256" key="5">
    <source>
        <dbReference type="ARBA" id="ARBA00022840"/>
    </source>
</evidence>
<protein>
    <recommendedName>
        <fullName evidence="10">Kinesin-like protein</fullName>
    </recommendedName>
</protein>
<proteinExistence type="inferred from homology"/>
<evidence type="ECO:0000256" key="4">
    <source>
        <dbReference type="ARBA" id="ARBA00022741"/>
    </source>
</evidence>
<dbReference type="InterPro" id="IPR059182">
    <property type="entry name" value="Khc_C"/>
</dbReference>
<keyword evidence="7 9" id="KW-0505">Motor protein</keyword>
<evidence type="ECO:0000256" key="6">
    <source>
        <dbReference type="ARBA" id="ARBA00023054"/>
    </source>
</evidence>
<dbReference type="Gene3D" id="3.40.850.10">
    <property type="entry name" value="Kinesin motor domain"/>
    <property type="match status" value="1"/>
</dbReference>
<dbReference type="OrthoDB" id="3176171at2759"/>
<dbReference type="InterPro" id="IPR027417">
    <property type="entry name" value="P-loop_NTPase"/>
</dbReference>
<feature type="binding site" evidence="9">
    <location>
        <begin position="87"/>
        <end position="94"/>
    </location>
    <ligand>
        <name>ATP</name>
        <dbReference type="ChEBI" id="CHEBI:30616"/>
    </ligand>
</feature>
<organism evidence="13 14">
    <name type="scientific">Circinella minor</name>
    <dbReference type="NCBI Taxonomy" id="1195481"/>
    <lineage>
        <taxon>Eukaryota</taxon>
        <taxon>Fungi</taxon>
        <taxon>Fungi incertae sedis</taxon>
        <taxon>Mucoromycota</taxon>
        <taxon>Mucoromycotina</taxon>
        <taxon>Mucoromycetes</taxon>
        <taxon>Mucorales</taxon>
        <taxon>Lichtheimiaceae</taxon>
        <taxon>Circinella</taxon>
    </lineage>
</organism>
<dbReference type="Pfam" id="PF00225">
    <property type="entry name" value="Kinesin"/>
    <property type="match status" value="1"/>
</dbReference>
<sequence>MSGTNIKVVCRFRPQNKLEIKEGGKPIIDINDEGTAVRLGGSDNKANYAFDKVFGMNTKQEDIFNYSVKSIVDDVVAGYNGTVFAYGQTGSGKTFTMMGSSIDDTENKGIIPRIVEQIFANIMESPANMEFTVKVSYMEIYMEKVKDLLNPQHDNLPIHEDKAKGVYVKGVLEVYVSSTEEVYEVMRRGGNNRVVAYTNMNAESSRSHSMVMITITQKNLDTGAAKSGKLYLVDLAGSEKVGKTGASGQTLEEAKKINKSLSALGMVINSLTDGKSSHIPYRDSKLTRILQESLGGNSRTTLIINCSPSSYNEAETISTLKFGVRAKTIKNKAKVNADLSPAELKALLKKVKSDTVSYQQYITALEGEISIWRSGGKVPEMKWAALDKKNNTVSNAPKQSPAVARAIAESVPVVDSRPSTPIPVLDKDEREELVKRENELIEQIKEKETELSSREKQVQEIQEELNQLKEAEKIQSNDNQQMTAELSEVKVELEKVSYDSKESAITVDSLKEANEELTAELQELRKTLAQVRESVEKEQQEEQKASELLRNASGEINEKQKQISDTLNNLGDVNSEEYTMTPKELAVLKQELSESKALVEKHQETIRILNQDNDGLSNKRTDLEKRIATLEIEYEELLEKSIADEEHDANVQDTISELKTKIEAQYATKKEMQEREIEELKRDIEQRNEEEQQLNIAIKELQETHDQLQAAAAALTKSKPKPAANGGSTMTYEEKEKDLENMRKSMVQQLADFEIMKKALMRDLQNRCEKVVELEISLDETREQYNNVLRATNNKAQQKKMSFLERNLEQLTNVQKQLVEQNSQLKKEAALADRKLVARNERIQNLETLLQEAKQRLLSQNEKFETQLHTVRERLEQARSAKSQGGMASLNFGRIAKPLRGRGAVEDIKTLDVDEKVAMAARDKRSSWIPSFR</sequence>
<dbReference type="InterPro" id="IPR036961">
    <property type="entry name" value="Kinesin_motor_dom_sf"/>
</dbReference>
<evidence type="ECO:0000256" key="2">
    <source>
        <dbReference type="ARBA" id="ARBA00022490"/>
    </source>
</evidence>
<dbReference type="CDD" id="cd01369">
    <property type="entry name" value="KISc_KHC_KIF5"/>
    <property type="match status" value="1"/>
</dbReference>
<keyword evidence="8" id="KW-0206">Cytoskeleton</keyword>
<evidence type="ECO:0000256" key="8">
    <source>
        <dbReference type="ARBA" id="ARBA00023212"/>
    </source>
</evidence>
<dbReference type="AlphaFoldDB" id="A0A8H7RT50"/>